<feature type="domain" description="Methionyl/Leucyl tRNA synthetase" evidence="11">
    <location>
        <begin position="32"/>
        <end position="162"/>
    </location>
</feature>
<evidence type="ECO:0000256" key="1">
    <source>
        <dbReference type="ARBA" id="ARBA00005594"/>
    </source>
</evidence>
<dbReference type="InterPro" id="IPR014729">
    <property type="entry name" value="Rossmann-like_a/b/a_fold"/>
</dbReference>
<dbReference type="Proteomes" id="UP000000777">
    <property type="component" value="Chromosome"/>
</dbReference>
<dbReference type="PANTHER" id="PTHR43740">
    <property type="entry name" value="LEUCYL-TRNA SYNTHETASE"/>
    <property type="match status" value="1"/>
</dbReference>
<dbReference type="PROSITE" id="PS00178">
    <property type="entry name" value="AA_TRNA_LIGASE_I"/>
    <property type="match status" value="1"/>
</dbReference>
<dbReference type="InterPro" id="IPR001412">
    <property type="entry name" value="aa-tRNA-synth_I_CS"/>
</dbReference>
<dbReference type="AlphaFoldDB" id="Q05FP2"/>
<keyword evidence="3 9" id="KW-0436">Ligase</keyword>
<comment type="similarity">
    <text evidence="1 9">Belongs to the class-I aminoacyl-tRNA synthetase family.</text>
</comment>
<dbReference type="PRINTS" id="PR00985">
    <property type="entry name" value="TRNASYNTHLEU"/>
</dbReference>
<dbReference type="GO" id="GO:0004823">
    <property type="term" value="F:leucine-tRNA ligase activity"/>
    <property type="evidence" value="ECO:0007669"/>
    <property type="project" value="UniProtKB-EC"/>
</dbReference>
<dbReference type="GO" id="GO:0005524">
    <property type="term" value="F:ATP binding"/>
    <property type="evidence" value="ECO:0007669"/>
    <property type="project" value="UniProtKB-KW"/>
</dbReference>
<dbReference type="GO" id="GO:0006429">
    <property type="term" value="P:leucyl-tRNA aminoacylation"/>
    <property type="evidence" value="ECO:0007669"/>
    <property type="project" value="InterPro"/>
</dbReference>
<evidence type="ECO:0000259" key="10">
    <source>
        <dbReference type="Pfam" id="PF00133"/>
    </source>
</evidence>
<dbReference type="RefSeq" id="WP_011672321.1">
    <property type="nucleotide sequence ID" value="NC_008512.1"/>
</dbReference>
<dbReference type="KEGG" id="crp:CRP_098"/>
<evidence type="ECO:0000313" key="12">
    <source>
        <dbReference type="EMBL" id="BAF35129.1"/>
    </source>
</evidence>
<evidence type="ECO:0000256" key="9">
    <source>
        <dbReference type="RuleBase" id="RU363035"/>
    </source>
</evidence>
<protein>
    <recommendedName>
        <fullName evidence="2">leucine--tRNA ligase</fullName>
        <ecNumber evidence="2">6.1.1.4</ecNumber>
    </recommendedName>
</protein>
<evidence type="ECO:0000256" key="7">
    <source>
        <dbReference type="ARBA" id="ARBA00023146"/>
    </source>
</evidence>
<evidence type="ECO:0000256" key="8">
    <source>
        <dbReference type="ARBA" id="ARBA00047469"/>
    </source>
</evidence>
<accession>Q05FP2</accession>
<dbReference type="STRING" id="387662.CRP_098"/>
<evidence type="ECO:0000256" key="6">
    <source>
        <dbReference type="ARBA" id="ARBA00022917"/>
    </source>
</evidence>
<evidence type="ECO:0000256" key="3">
    <source>
        <dbReference type="ARBA" id="ARBA00022598"/>
    </source>
</evidence>
<evidence type="ECO:0000313" key="13">
    <source>
        <dbReference type="Proteomes" id="UP000000777"/>
    </source>
</evidence>
<keyword evidence="4 9" id="KW-0547">Nucleotide-binding</keyword>
<evidence type="ECO:0000256" key="4">
    <source>
        <dbReference type="ARBA" id="ARBA00022741"/>
    </source>
</evidence>
<dbReference type="InterPro" id="IPR015413">
    <property type="entry name" value="Methionyl/Leucyl_tRNA_Synth"/>
</dbReference>
<organism evidence="12 13">
    <name type="scientific">Carsonella ruddii (strain PV)</name>
    <dbReference type="NCBI Taxonomy" id="387662"/>
    <lineage>
        <taxon>Bacteria</taxon>
        <taxon>Pseudomonadati</taxon>
        <taxon>Pseudomonadota</taxon>
        <taxon>Gammaproteobacteria</taxon>
        <taxon>Oceanospirillales</taxon>
        <taxon>Halomonadaceae</taxon>
        <taxon>Zymobacter group</taxon>
        <taxon>Candidatus Carsonella</taxon>
    </lineage>
</organism>
<dbReference type="SUPFAM" id="SSF52374">
    <property type="entry name" value="Nucleotidylyl transferase"/>
    <property type="match status" value="1"/>
</dbReference>
<gene>
    <name evidence="12" type="ordered locus">CRP_098</name>
</gene>
<dbReference type="PANTHER" id="PTHR43740:SF2">
    <property type="entry name" value="LEUCINE--TRNA LIGASE, MITOCHONDRIAL"/>
    <property type="match status" value="1"/>
</dbReference>
<sequence length="632" mass="76587">MIYFKNPAFIENKITKNIKNIKNENFFCIPMFPYPSGKLHVGHARSYIISDVISRYKKLKKNNVLQSIAWDAFGLPAENAAIKYNINPEKWTISNIKFMKKQLKYFSLDYSNLEFSTCDIKFYKWEFFFFLLLFKNNLLYKKKEYVNWDNVENCILSNEQVNNNKGWRSNFPIKKVKIKTWFLKIKKYSSRLLYDLNYNNWSKKVKKVQKQWIKIFFFFFLKKKKIYLNINNKIVNYNEKIYFKSKKIIFLIIKSFKTNIISSIKIFYYDKFIKKNSKIIICNYFIKKKKIKIEYLNILINNKKCFFLKLSNLKNWSFLRERRWGSPFFYKKIKNNNFKNYKTVDTFIQSSWYYLFYIKTKNINTKKKSYFLPINSYIGGIEHINLHLIYLRFFNKVFFDFKIINVKEVILNLINNGLINNNVYYKIKKNKILFCKYNKKAILFGIEKMSKSKKNGINPIKIIKKYGSDILRLYFITNKPINKNIIWNNCNFIDIKNFILNLNKNIMLLDKKKSNIFYLNNVLNIKKIHTIISTIKKILLKNNSIIQLKIIIYCLYPIIPNLSKIFWFKNGCKHPIEKFKLSLNYNKLYKLYYKNNFIKKIKNLNFFLNIKNMFHKISKIIISMDEISIIIL</sequence>
<dbReference type="Gene3D" id="1.10.730.10">
    <property type="entry name" value="Isoleucyl-tRNA Synthetase, Domain 1"/>
    <property type="match status" value="1"/>
</dbReference>
<keyword evidence="6 9" id="KW-0648">Protein biosynthesis</keyword>
<dbReference type="HOGENOM" id="CLU_432575_0_0_6"/>
<dbReference type="Gene3D" id="3.40.50.620">
    <property type="entry name" value="HUPs"/>
    <property type="match status" value="2"/>
</dbReference>
<dbReference type="Pfam" id="PF09334">
    <property type="entry name" value="tRNA-synt_1g"/>
    <property type="match status" value="1"/>
</dbReference>
<dbReference type="InterPro" id="IPR002300">
    <property type="entry name" value="aa-tRNA-synth_Ia"/>
</dbReference>
<dbReference type="OrthoDB" id="9810365at2"/>
<dbReference type="EMBL" id="AP009180">
    <property type="protein sequence ID" value="BAF35129.1"/>
    <property type="molecule type" value="Genomic_DNA"/>
</dbReference>
<keyword evidence="5 9" id="KW-0067">ATP-binding</keyword>
<evidence type="ECO:0000256" key="5">
    <source>
        <dbReference type="ARBA" id="ARBA00022840"/>
    </source>
</evidence>
<keyword evidence="7 9" id="KW-0030">Aminoacyl-tRNA synthetase</keyword>
<dbReference type="InterPro" id="IPR002302">
    <property type="entry name" value="Leu-tRNA-ligase"/>
</dbReference>
<evidence type="ECO:0000256" key="2">
    <source>
        <dbReference type="ARBA" id="ARBA00013164"/>
    </source>
</evidence>
<dbReference type="Pfam" id="PF00133">
    <property type="entry name" value="tRNA-synt_1"/>
    <property type="match status" value="1"/>
</dbReference>
<dbReference type="EC" id="6.1.1.4" evidence="2"/>
<evidence type="ECO:0000259" key="11">
    <source>
        <dbReference type="Pfam" id="PF09334"/>
    </source>
</evidence>
<reference evidence="12 13" key="1">
    <citation type="journal article" date="2006" name="Science">
        <title>The 160-kilobase genome of the bacterial endosymbiont Carsonella.</title>
        <authorList>
            <person name="Nakabachi A."/>
            <person name="Yamashita A."/>
            <person name="Toh H."/>
            <person name="Ishikawa H."/>
            <person name="Dunbar H."/>
            <person name="Moran N."/>
            <person name="Hattori M."/>
        </authorList>
    </citation>
    <scope>NUCLEOTIDE SEQUENCE [LARGE SCALE GENOMIC DNA]</scope>
    <source>
        <strain evidence="12 13">PV</strain>
    </source>
</reference>
<comment type="catalytic activity">
    <reaction evidence="8">
        <text>tRNA(Leu) + L-leucine + ATP = L-leucyl-tRNA(Leu) + AMP + diphosphate</text>
        <dbReference type="Rhea" id="RHEA:11688"/>
        <dbReference type="Rhea" id="RHEA-COMP:9613"/>
        <dbReference type="Rhea" id="RHEA-COMP:9622"/>
        <dbReference type="ChEBI" id="CHEBI:30616"/>
        <dbReference type="ChEBI" id="CHEBI:33019"/>
        <dbReference type="ChEBI" id="CHEBI:57427"/>
        <dbReference type="ChEBI" id="CHEBI:78442"/>
        <dbReference type="ChEBI" id="CHEBI:78494"/>
        <dbReference type="ChEBI" id="CHEBI:456215"/>
        <dbReference type="EC" id="6.1.1.4"/>
    </reaction>
</comment>
<feature type="domain" description="Aminoacyl-tRNA synthetase class Ia" evidence="10">
    <location>
        <begin position="448"/>
        <end position="485"/>
    </location>
</feature>
<name>Q05FP2_CARRP</name>
<proteinExistence type="inferred from homology"/>